<comment type="caution">
    <text evidence="2">The sequence shown here is derived from an EMBL/GenBank/DDBJ whole genome shotgun (WGS) entry which is preliminary data.</text>
</comment>
<gene>
    <name evidence="2" type="ORF">DFH08DRAFT_1004504</name>
</gene>
<dbReference type="AlphaFoldDB" id="A0AAD7ARZ9"/>
<keyword evidence="3" id="KW-1185">Reference proteome</keyword>
<dbReference type="Proteomes" id="UP001218218">
    <property type="component" value="Unassembled WGS sequence"/>
</dbReference>
<evidence type="ECO:0000256" key="1">
    <source>
        <dbReference type="SAM" id="MobiDB-lite"/>
    </source>
</evidence>
<evidence type="ECO:0000313" key="2">
    <source>
        <dbReference type="EMBL" id="KAJ7366866.1"/>
    </source>
</evidence>
<feature type="region of interest" description="Disordered" evidence="1">
    <location>
        <begin position="885"/>
        <end position="907"/>
    </location>
</feature>
<feature type="region of interest" description="Disordered" evidence="1">
    <location>
        <begin position="824"/>
        <end position="845"/>
    </location>
</feature>
<feature type="compositionally biased region" description="Basic residues" evidence="1">
    <location>
        <begin position="897"/>
        <end position="907"/>
    </location>
</feature>
<accession>A0AAD7ARZ9</accession>
<reference evidence="2" key="1">
    <citation type="submission" date="2023-03" db="EMBL/GenBank/DDBJ databases">
        <title>Massive genome expansion in bonnet fungi (Mycena s.s.) driven by repeated elements and novel gene families across ecological guilds.</title>
        <authorList>
            <consortium name="Lawrence Berkeley National Laboratory"/>
            <person name="Harder C.B."/>
            <person name="Miyauchi S."/>
            <person name="Viragh M."/>
            <person name="Kuo A."/>
            <person name="Thoen E."/>
            <person name="Andreopoulos B."/>
            <person name="Lu D."/>
            <person name="Skrede I."/>
            <person name="Drula E."/>
            <person name="Henrissat B."/>
            <person name="Morin E."/>
            <person name="Kohler A."/>
            <person name="Barry K."/>
            <person name="LaButti K."/>
            <person name="Morin E."/>
            <person name="Salamov A."/>
            <person name="Lipzen A."/>
            <person name="Mereny Z."/>
            <person name="Hegedus B."/>
            <person name="Baldrian P."/>
            <person name="Stursova M."/>
            <person name="Weitz H."/>
            <person name="Taylor A."/>
            <person name="Grigoriev I.V."/>
            <person name="Nagy L.G."/>
            <person name="Martin F."/>
            <person name="Kauserud H."/>
        </authorList>
    </citation>
    <scope>NUCLEOTIDE SEQUENCE</scope>
    <source>
        <strain evidence="2">CBHHK002</strain>
    </source>
</reference>
<organism evidence="2 3">
    <name type="scientific">Mycena albidolilacea</name>
    <dbReference type="NCBI Taxonomy" id="1033008"/>
    <lineage>
        <taxon>Eukaryota</taxon>
        <taxon>Fungi</taxon>
        <taxon>Dikarya</taxon>
        <taxon>Basidiomycota</taxon>
        <taxon>Agaricomycotina</taxon>
        <taxon>Agaricomycetes</taxon>
        <taxon>Agaricomycetidae</taxon>
        <taxon>Agaricales</taxon>
        <taxon>Marasmiineae</taxon>
        <taxon>Mycenaceae</taxon>
        <taxon>Mycena</taxon>
    </lineage>
</organism>
<feature type="region of interest" description="Disordered" evidence="1">
    <location>
        <begin position="703"/>
        <end position="755"/>
    </location>
</feature>
<feature type="region of interest" description="Disordered" evidence="1">
    <location>
        <begin position="498"/>
        <end position="535"/>
    </location>
</feature>
<dbReference type="EMBL" id="JARIHO010000002">
    <property type="protein sequence ID" value="KAJ7366866.1"/>
    <property type="molecule type" value="Genomic_DNA"/>
</dbReference>
<protein>
    <submittedName>
        <fullName evidence="2">Uncharacterized protein</fullName>
    </submittedName>
</protein>
<proteinExistence type="predicted"/>
<name>A0AAD7ARZ9_9AGAR</name>
<feature type="compositionally biased region" description="Acidic residues" evidence="1">
    <location>
        <begin position="500"/>
        <end position="528"/>
    </location>
</feature>
<feature type="compositionally biased region" description="Basic and acidic residues" evidence="1">
    <location>
        <begin position="824"/>
        <end position="840"/>
    </location>
</feature>
<evidence type="ECO:0000313" key="3">
    <source>
        <dbReference type="Proteomes" id="UP001218218"/>
    </source>
</evidence>
<sequence length="907" mass="101074">MSLTSVPDEVLSLIFSHCPDPTALTLANRRLHLFSQDPYVRAHYFLSRYGTIQALYFAFCRGKLITPRVIDILLASGAHLSRYLVQVAFHHFFHCQSHFLKPSTQNWSRNLSWPAFNHFLAVAADRFDQIPRGKNEDDGAVFTTFIKEAKFSAEAQSVSWETIRDIFDKYRFIPFCNRDPLMAQLPLALAIEPRLLPYAVANGFEMDAKYRDFVVRKMFEKTSAPAAAHAEQIVANVRELCRLDPAMFVTRTVAAEALLEAKTNEAAYSALKQLDRAGDLPFSLAELVQDVIKLFLKARAITSMATTQILTQLYTDFLAPPPVPAAFASASYLGAPRVAIDPTVRRTMFLTVFASDPPILVSTMPARLEPLRLGPLSLKDAADVLTSAFVEKHAPMFEYLRREGVASELPGAATRKVTHTDLRTLAEDVAVRCLTLESKGKTLKRLCDAYPTVRVRIVQAVLGEHEVKLEHLAQLGEAIENGESVQARLARHMGGIVVGEEADNDSEPEGRDELEDEHDEDDDDDDMESVMGEGSVWSAGPKARKAKLSTHDLGGIGLEPLTTMIRRDEQGVRVRRRYYNHHLAHAQINLSSRMPTDPLSVARWIKSEFGVSSSITATFLTHAIINGNYTVLSVYLSGSSPPVPITLKHFQALAQLGTNTGDFHLYDRIKSGAPYYETEDDYLASADAARYLLKKLMGKAKEKEKRAEGGQEEAAQDASSSSRVKAESVEPAVGSPSSHKRKRPRRSAAAAVNSYAVPDSDDDAIAAEEDKNDEFAEFRLGTLGGAKKKEKVKLKEVKERKGKASGETDLEAWVKALGELHKEEQRKYREKKKRMEREKAAGNGGKIRVSKSDFFRSLTTNLRTLRELTAEKRMHRVAGEGIVESDEEDEEYVLQRKAPKAKRRKTA</sequence>